<gene>
    <name evidence="1" type="ORF">PRLR5076_30510</name>
</gene>
<reference evidence="1" key="1">
    <citation type="journal article" date="2022" name="Int. J. Syst. Evol. Microbiol.">
        <title>Prevotella lacticifex sp. nov., isolated from the rumen of cows.</title>
        <authorList>
            <person name="Shinkai T."/>
            <person name="Ikeyama N."/>
            <person name="Kumagai M."/>
            <person name="Ohmori H."/>
            <person name="Sakamoto M."/>
            <person name="Ohkuma M."/>
            <person name="Mitsumori M."/>
        </authorList>
    </citation>
    <scope>NUCLEOTIDE SEQUENCE</scope>
    <source>
        <strain evidence="1">R5076</strain>
    </source>
</reference>
<dbReference type="Proteomes" id="UP000825483">
    <property type="component" value="Unassembled WGS sequence"/>
</dbReference>
<evidence type="ECO:0000313" key="1">
    <source>
        <dbReference type="EMBL" id="GJG60200.1"/>
    </source>
</evidence>
<sequence length="149" mass="15977">MTLFDTVNKDIPAAMKARDKVRLETLRNIKKVFLEAKTAPGSDGELSDAAALKILQKLAKQGKESADTYTKAGRQDLADGELAQVKVIEEYLPKPLTEEEITAKVKEIIAQTGATSMKDMGKVMGIASKQMAGQADGGAISKIVRSILA</sequence>
<dbReference type="InterPro" id="IPR019004">
    <property type="entry name" value="YqeY/Aim41"/>
</dbReference>
<dbReference type="InterPro" id="IPR003789">
    <property type="entry name" value="Asn/Gln_tRNA_amidoTrase-B-like"/>
</dbReference>
<organism evidence="1 2">
    <name type="scientific">Prevotella lacticifex</name>
    <dbReference type="NCBI Taxonomy" id="2854755"/>
    <lineage>
        <taxon>Bacteria</taxon>
        <taxon>Pseudomonadati</taxon>
        <taxon>Bacteroidota</taxon>
        <taxon>Bacteroidia</taxon>
        <taxon>Bacteroidales</taxon>
        <taxon>Prevotellaceae</taxon>
        <taxon>Prevotella</taxon>
    </lineage>
</organism>
<dbReference type="AlphaFoldDB" id="A0A9R1CCV8"/>
<dbReference type="PANTHER" id="PTHR28055">
    <property type="entry name" value="ALTERED INHERITANCE OF MITOCHONDRIA PROTEIN 41, MITOCHONDRIAL"/>
    <property type="match status" value="1"/>
</dbReference>
<protein>
    <submittedName>
        <fullName evidence="1">Aspartyl-tRNA amidotransferase subunit B</fullName>
    </submittedName>
</protein>
<dbReference type="GO" id="GO:0016884">
    <property type="term" value="F:carbon-nitrogen ligase activity, with glutamine as amido-N-donor"/>
    <property type="evidence" value="ECO:0007669"/>
    <property type="project" value="InterPro"/>
</dbReference>
<evidence type="ECO:0000313" key="2">
    <source>
        <dbReference type="Proteomes" id="UP000825483"/>
    </source>
</evidence>
<dbReference type="InterPro" id="IPR042184">
    <property type="entry name" value="YqeY/Aim41_N"/>
</dbReference>
<dbReference type="Gene3D" id="1.10.1510.10">
    <property type="entry name" value="Uncharacterised protein YqeY/AIM41 PF09424, N-terminal domain"/>
    <property type="match status" value="1"/>
</dbReference>
<accession>A0A9R1CCV8</accession>
<dbReference type="EMBL" id="BPUB01000003">
    <property type="protein sequence ID" value="GJG60200.1"/>
    <property type="molecule type" value="Genomic_DNA"/>
</dbReference>
<dbReference type="Pfam" id="PF09424">
    <property type="entry name" value="YqeY"/>
    <property type="match status" value="1"/>
</dbReference>
<keyword evidence="2" id="KW-1185">Reference proteome</keyword>
<dbReference type="InterPro" id="IPR023168">
    <property type="entry name" value="GatB_Yqey_C_2"/>
</dbReference>
<name>A0A9R1CCV8_9BACT</name>
<dbReference type="Gene3D" id="1.10.10.410">
    <property type="match status" value="1"/>
</dbReference>
<dbReference type="GeneID" id="72467842"/>
<dbReference type="RefSeq" id="WP_223926553.1">
    <property type="nucleotide sequence ID" value="NZ_BPTU01000001.1"/>
</dbReference>
<dbReference type="SUPFAM" id="SSF89095">
    <property type="entry name" value="GatB/YqeY motif"/>
    <property type="match status" value="1"/>
</dbReference>
<comment type="caution">
    <text evidence="1">The sequence shown here is derived from an EMBL/GenBank/DDBJ whole genome shotgun (WGS) entry which is preliminary data.</text>
</comment>
<proteinExistence type="predicted"/>
<dbReference type="PANTHER" id="PTHR28055:SF1">
    <property type="entry name" value="ALTERED INHERITANCE OF MITOCHONDRIA PROTEIN 41, MITOCHONDRIAL"/>
    <property type="match status" value="1"/>
</dbReference>